<accession>A0AC55D6Q9</accession>
<reference evidence="2" key="1">
    <citation type="submission" date="2025-08" db="UniProtKB">
        <authorList>
            <consortium name="RefSeq"/>
        </authorList>
    </citation>
    <scope>IDENTIFICATION</scope>
</reference>
<evidence type="ECO:0000313" key="1">
    <source>
        <dbReference type="Proteomes" id="UP000694863"/>
    </source>
</evidence>
<name>A0AC55D6Q9_ECHTE</name>
<gene>
    <name evidence="2" type="primary">CUNH10orf143</name>
</gene>
<organism evidence="1 2">
    <name type="scientific">Echinops telfairi</name>
    <name type="common">Lesser hedgehog tenrec</name>
    <dbReference type="NCBI Taxonomy" id="9371"/>
    <lineage>
        <taxon>Eukaryota</taxon>
        <taxon>Metazoa</taxon>
        <taxon>Chordata</taxon>
        <taxon>Craniata</taxon>
        <taxon>Vertebrata</taxon>
        <taxon>Euteleostomi</taxon>
        <taxon>Mammalia</taxon>
        <taxon>Eutheria</taxon>
        <taxon>Afrotheria</taxon>
        <taxon>Tenrecidae</taxon>
        <taxon>Tenrecinae</taxon>
        <taxon>Echinops</taxon>
    </lineage>
</organism>
<keyword evidence="1" id="KW-1185">Reference proteome</keyword>
<dbReference type="RefSeq" id="XP_045147432.1">
    <property type="nucleotide sequence ID" value="XM_045291497.1"/>
</dbReference>
<sequence length="303" mass="32035">MQDPREKRFSGELPTGSPSEFPKTSLHRRSIHRVGPLRPQRGQGLARVPGGPSHAPPLPPCPLPLTGLTWASGAFSSHSSCAFLLTPRAVLTRHPFPLCPSSPPPVPGECCPAVSPGETALPVLAIGPSAGFKREARATRSCGLAVSFRPVRLLCPQNFPVVPHHPTRPTVGRPACQGSPPCGQTPAISYTHLFPLFCALISWPQEPSVHSSAVQVPWSLPRSLWAPCGVLPASAAHCLAGTAVPSTAHMAGDPAGPCRGVGFLWHCGRVVASCGTKLHNRPRTHSFGGLIPHTWVQMAPRSQ</sequence>
<protein>
    <submittedName>
        <fullName evidence="2">Uncharacterized protein C10orf143 homolog isoform X1</fullName>
    </submittedName>
</protein>
<evidence type="ECO:0000313" key="2">
    <source>
        <dbReference type="RefSeq" id="XP_045147432.1"/>
    </source>
</evidence>
<proteinExistence type="predicted"/>
<dbReference type="Proteomes" id="UP000694863">
    <property type="component" value="Unplaced"/>
</dbReference>